<dbReference type="Proteomes" id="UP000640614">
    <property type="component" value="Unassembled WGS sequence"/>
</dbReference>
<evidence type="ECO:0000313" key="1">
    <source>
        <dbReference type="EMBL" id="MBE8727988.1"/>
    </source>
</evidence>
<proteinExistence type="predicted"/>
<dbReference type="EMBL" id="PRDM01000006">
    <property type="protein sequence ID" value="MBE8727988.1"/>
    <property type="molecule type" value="Genomic_DNA"/>
</dbReference>
<name>A0ABR9TRN4_9FLAO</name>
<comment type="caution">
    <text evidence="1">The sequence shown here is derived from an EMBL/GenBank/DDBJ whole genome shotgun (WGS) entry which is preliminary data.</text>
</comment>
<evidence type="ECO:0000313" key="2">
    <source>
        <dbReference type="Proteomes" id="UP000640614"/>
    </source>
</evidence>
<accession>A0ABR9TRN4</accession>
<organism evidence="1 2">
    <name type="scientific">Flavobacterium hungaricum</name>
    <dbReference type="NCBI Taxonomy" id="2082725"/>
    <lineage>
        <taxon>Bacteria</taxon>
        <taxon>Pseudomonadati</taxon>
        <taxon>Bacteroidota</taxon>
        <taxon>Flavobacteriia</taxon>
        <taxon>Flavobacteriales</taxon>
        <taxon>Flavobacteriaceae</taxon>
        <taxon>Flavobacterium</taxon>
    </lineage>
</organism>
<reference evidence="1 2" key="1">
    <citation type="submission" date="2018-07" db="EMBL/GenBank/DDBJ databases">
        <title>Genome assembly of strain KB82.</title>
        <authorList>
            <person name="Kukolya J."/>
            <person name="Horvath B."/>
            <person name="Nagy I."/>
            <person name="Toth A."/>
        </authorList>
    </citation>
    <scope>NUCLEOTIDE SEQUENCE [LARGE SCALE GENOMIC DNA]</scope>
    <source>
        <strain evidence="1 2">Kb82</strain>
    </source>
</reference>
<dbReference type="RefSeq" id="WP_194141107.1">
    <property type="nucleotide sequence ID" value="NZ_PRDM01000006.1"/>
</dbReference>
<keyword evidence="2" id="KW-1185">Reference proteome</keyword>
<gene>
    <name evidence="1" type="ORF">C4F50_23980</name>
</gene>
<sequence>MIKSTEKGMYGDGRTGFKYSKIFTKVVSFKSYPYGRVYQLENYLIDDNDAMTLYGTQFEKTLSNADVKALDMYVESLGLSFTKEENGHIVELTHNEREWAKIPHGLLHFVKNDFLTDEDGNSTDKTVFWLKPEKWVLS</sequence>
<protein>
    <submittedName>
        <fullName evidence="1">Uncharacterized protein</fullName>
    </submittedName>
</protein>